<keyword evidence="4" id="KW-0309">Germination</keyword>
<dbReference type="PATRIC" id="fig|285983.3.peg.2360"/>
<organism evidence="9 10">
    <name type="scientific">Mesobacillus subterraneus</name>
    <dbReference type="NCBI Taxonomy" id="285983"/>
    <lineage>
        <taxon>Bacteria</taxon>
        <taxon>Bacillati</taxon>
        <taxon>Bacillota</taxon>
        <taxon>Bacilli</taxon>
        <taxon>Bacillales</taxon>
        <taxon>Bacillaceae</taxon>
        <taxon>Mesobacillus</taxon>
    </lineage>
</organism>
<feature type="transmembrane region" description="Helical" evidence="8">
    <location>
        <begin position="336"/>
        <end position="357"/>
    </location>
</feature>
<dbReference type="EMBL" id="JXIQ01000141">
    <property type="protein sequence ID" value="KIY20961.1"/>
    <property type="molecule type" value="Genomic_DNA"/>
</dbReference>
<keyword evidence="10" id="KW-1185">Reference proteome</keyword>
<feature type="transmembrane region" description="Helical" evidence="8">
    <location>
        <begin position="273"/>
        <end position="292"/>
    </location>
</feature>
<evidence type="ECO:0000256" key="1">
    <source>
        <dbReference type="ARBA" id="ARBA00004141"/>
    </source>
</evidence>
<comment type="caution">
    <text evidence="9">The sequence shown here is derived from an EMBL/GenBank/DDBJ whole genome shotgun (WGS) entry which is preliminary data.</text>
</comment>
<accession>A0A0D6Z7F9</accession>
<dbReference type="Proteomes" id="UP000032512">
    <property type="component" value="Unassembled WGS sequence"/>
</dbReference>
<protein>
    <submittedName>
        <fullName evidence="9">Spore gernimation protein</fullName>
    </submittedName>
</protein>
<comment type="similarity">
    <text evidence="2">Belongs to the amino acid-polyamine-organocation (APC) superfamily. Spore germination protein (SGP) (TC 2.A.3.9) family.</text>
</comment>
<feature type="transmembrane region" description="Helical" evidence="8">
    <location>
        <begin position="12"/>
        <end position="34"/>
    </location>
</feature>
<feature type="transmembrane region" description="Helical" evidence="8">
    <location>
        <begin position="46"/>
        <end position="66"/>
    </location>
</feature>
<reference evidence="9 10" key="1">
    <citation type="submission" date="2015-01" db="EMBL/GenBank/DDBJ databases">
        <title>Draft genome sequences of the supercritical CO2 tolerant bacteria Bacillus subterraneus MITOT1 and Bacillus cereus MIT0214.</title>
        <authorList>
            <person name="Peet K.C."/>
            <person name="Thompson J.R."/>
        </authorList>
    </citation>
    <scope>NUCLEOTIDE SEQUENCE [LARGE SCALE GENOMIC DNA]</scope>
    <source>
        <strain evidence="9 10">MITOT1</strain>
    </source>
</reference>
<dbReference type="Pfam" id="PF03845">
    <property type="entry name" value="Spore_permease"/>
    <property type="match status" value="1"/>
</dbReference>
<feature type="transmembrane region" description="Helical" evidence="8">
    <location>
        <begin position="313"/>
        <end position="330"/>
    </location>
</feature>
<keyword evidence="3" id="KW-0813">Transport</keyword>
<feature type="transmembrane region" description="Helical" evidence="8">
    <location>
        <begin position="87"/>
        <end position="108"/>
    </location>
</feature>
<dbReference type="NCBIfam" id="TIGR00912">
    <property type="entry name" value="2A0309"/>
    <property type="match status" value="1"/>
</dbReference>
<evidence type="ECO:0000256" key="3">
    <source>
        <dbReference type="ARBA" id="ARBA00022448"/>
    </source>
</evidence>
<gene>
    <name evidence="9" type="ORF">UB32_16235</name>
</gene>
<evidence type="ECO:0000256" key="7">
    <source>
        <dbReference type="ARBA" id="ARBA00023136"/>
    </source>
</evidence>
<keyword evidence="6 8" id="KW-1133">Transmembrane helix</keyword>
<feature type="transmembrane region" description="Helical" evidence="8">
    <location>
        <begin position="123"/>
        <end position="140"/>
    </location>
</feature>
<dbReference type="GO" id="GO:0009847">
    <property type="term" value="P:spore germination"/>
    <property type="evidence" value="ECO:0007669"/>
    <property type="project" value="InterPro"/>
</dbReference>
<evidence type="ECO:0000256" key="2">
    <source>
        <dbReference type="ARBA" id="ARBA00007998"/>
    </source>
</evidence>
<dbReference type="RefSeq" id="WP_044395628.1">
    <property type="nucleotide sequence ID" value="NZ_JXIQ01000141.1"/>
</dbReference>
<feature type="transmembrane region" description="Helical" evidence="8">
    <location>
        <begin position="224"/>
        <end position="244"/>
    </location>
</feature>
<evidence type="ECO:0000313" key="10">
    <source>
        <dbReference type="Proteomes" id="UP000032512"/>
    </source>
</evidence>
<dbReference type="PANTHER" id="PTHR34975">
    <property type="entry name" value="SPORE GERMINATION PROTEIN A2"/>
    <property type="match status" value="1"/>
</dbReference>
<evidence type="ECO:0000256" key="6">
    <source>
        <dbReference type="ARBA" id="ARBA00022989"/>
    </source>
</evidence>
<keyword evidence="5 8" id="KW-0812">Transmembrane</keyword>
<dbReference type="OrthoDB" id="2380240at2"/>
<name>A0A0D6Z7F9_9BACI</name>
<feature type="transmembrane region" description="Helical" evidence="8">
    <location>
        <begin position="147"/>
        <end position="171"/>
    </location>
</feature>
<keyword evidence="7 8" id="KW-0472">Membrane</keyword>
<evidence type="ECO:0000256" key="8">
    <source>
        <dbReference type="SAM" id="Phobius"/>
    </source>
</evidence>
<comment type="subcellular location">
    <subcellularLocation>
        <location evidence="1">Membrane</location>
        <topology evidence="1">Multi-pass membrane protein</topology>
    </subcellularLocation>
</comment>
<evidence type="ECO:0000256" key="5">
    <source>
        <dbReference type="ARBA" id="ARBA00022692"/>
    </source>
</evidence>
<evidence type="ECO:0000256" key="4">
    <source>
        <dbReference type="ARBA" id="ARBA00022544"/>
    </source>
</evidence>
<dbReference type="AlphaFoldDB" id="A0A0D6Z7F9"/>
<feature type="transmembrane region" description="Helical" evidence="8">
    <location>
        <begin position="191"/>
        <end position="212"/>
    </location>
</feature>
<dbReference type="PANTHER" id="PTHR34975:SF2">
    <property type="entry name" value="SPORE GERMINATION PROTEIN A2"/>
    <property type="match status" value="1"/>
</dbReference>
<proteinExistence type="inferred from homology"/>
<dbReference type="InterPro" id="IPR004761">
    <property type="entry name" value="Spore_GerAB"/>
</dbReference>
<sequence>MKVLIEPKPQNMINTILLMFVIHSMQVGVGIQGFQRIIYMEAKQDAWISVILSGIAAALVGFIMVKTLHSYKNSDLYGIQYDVFGKWLGNLLNILFVCYFLAAFHMVARNYIEVIQAWIFPEVPSWLFFFSLLSLVYYGLNGGLRTIVGVSFFSVVLALWLILLMAFPFQFANWDYLLPVFEASIPEILMGAKQMTFTVVGFEIIYVLYPFLKEKDQVHKYMQFGLGFTTILYLAIMVISIAYFSGDQLERTIWGTLSLFKIVRFPFIERFEYVAISFWMLLILPNLMLYLWAATRGLSRIFNKKEQKVSWKLLVFLFLTLLYPLNRIQINMLDDYFAKGALFLIFGYPFLLFIAVVMKKKFFSKKGGSANVPKNK</sequence>
<dbReference type="GO" id="GO:0016020">
    <property type="term" value="C:membrane"/>
    <property type="evidence" value="ECO:0007669"/>
    <property type="project" value="UniProtKB-SubCell"/>
</dbReference>
<evidence type="ECO:0000313" key="9">
    <source>
        <dbReference type="EMBL" id="KIY20961.1"/>
    </source>
</evidence>